<dbReference type="RefSeq" id="WP_039008301.1">
    <property type="nucleotide sequence ID" value="NZ_CM003052.1"/>
</dbReference>
<dbReference type="AlphaFoldDB" id="A0A514EG10"/>
<evidence type="ECO:0000313" key="2">
    <source>
        <dbReference type="EMBL" id="QDI04977.1"/>
    </source>
</evidence>
<sequence length="145" mass="15741">MNDASVPPSDTFADQQSAAEAKAPLARWITPDAVMADALQTPGTHGSSRRAAAPASSSEPLYQAVYQRQADGSIRALPAAQVNLIDPALLKNAKVVQQEAAPEIGRFQAKRMSVLEPGEIEQQWIFKQTLKSRQMVSRTNRLTTL</sequence>
<reference evidence="2 3" key="1">
    <citation type="submission" date="2019-03" db="EMBL/GenBank/DDBJ databases">
        <title>Tal1 in Xanthomonas translucens pv. cerealis Contributes to Virulence in Bacterial Leaf Streak of Wheat.</title>
        <authorList>
            <person name="Shah S.M.A."/>
            <person name="Haq F."/>
            <person name="Ma W."/>
            <person name="Xu X."/>
            <person name="Wang S."/>
            <person name="Xu Z."/>
            <person name="Zou L."/>
            <person name="Zhu B."/>
            <person name="Chen G."/>
        </authorList>
    </citation>
    <scope>NUCLEOTIDE SEQUENCE [LARGE SCALE GENOMIC DNA]</scope>
    <source>
        <strain evidence="2 3">01</strain>
    </source>
</reference>
<dbReference type="EMBL" id="CP038228">
    <property type="protein sequence ID" value="QDI04977.1"/>
    <property type="molecule type" value="Genomic_DNA"/>
</dbReference>
<name>A0A514EG10_9XANT</name>
<proteinExistence type="predicted"/>
<evidence type="ECO:0000313" key="3">
    <source>
        <dbReference type="Proteomes" id="UP000319349"/>
    </source>
</evidence>
<evidence type="ECO:0000256" key="1">
    <source>
        <dbReference type="SAM" id="MobiDB-lite"/>
    </source>
</evidence>
<dbReference type="Proteomes" id="UP000319349">
    <property type="component" value="Chromosome"/>
</dbReference>
<feature type="region of interest" description="Disordered" evidence="1">
    <location>
        <begin position="1"/>
        <end position="24"/>
    </location>
</feature>
<feature type="compositionally biased region" description="Low complexity" evidence="1">
    <location>
        <begin position="49"/>
        <end position="58"/>
    </location>
</feature>
<keyword evidence="3" id="KW-1185">Reference proteome</keyword>
<protein>
    <submittedName>
        <fullName evidence="2">Uncharacterized protein</fullName>
    </submittedName>
</protein>
<gene>
    <name evidence="2" type="ORF">E4A48_15945</name>
</gene>
<feature type="region of interest" description="Disordered" evidence="1">
    <location>
        <begin position="36"/>
        <end position="59"/>
    </location>
</feature>
<accession>A0A514EG10</accession>
<organism evidence="2 3">
    <name type="scientific">Xanthomonas cerealis pv. cerealis</name>
    <dbReference type="NCBI Taxonomy" id="152263"/>
    <lineage>
        <taxon>Bacteria</taxon>
        <taxon>Pseudomonadati</taxon>
        <taxon>Pseudomonadota</taxon>
        <taxon>Gammaproteobacteria</taxon>
        <taxon>Lysobacterales</taxon>
        <taxon>Lysobacteraceae</taxon>
        <taxon>Xanthomonas</taxon>
        <taxon>Xanthomonas translucens group</taxon>
        <taxon>Xanthomonas cerealis</taxon>
    </lineage>
</organism>